<protein>
    <submittedName>
        <fullName evidence="8">Peptidase</fullName>
    </submittedName>
</protein>
<feature type="domain" description="Prepilin type IV endopeptidase peptidase" evidence="7">
    <location>
        <begin position="11"/>
        <end position="116"/>
    </location>
</feature>
<keyword evidence="5 6" id="KW-0472">Membrane</keyword>
<dbReference type="AlphaFoldDB" id="A0A1E3LVN7"/>
<evidence type="ECO:0000256" key="1">
    <source>
        <dbReference type="ARBA" id="ARBA00004651"/>
    </source>
</evidence>
<comment type="subcellular location">
    <subcellularLocation>
        <location evidence="1">Cell membrane</location>
        <topology evidence="1">Multi-pass membrane protein</topology>
    </subcellularLocation>
</comment>
<evidence type="ECO:0000256" key="2">
    <source>
        <dbReference type="ARBA" id="ARBA00022475"/>
    </source>
</evidence>
<accession>A0A1E3LVN7</accession>
<comment type="caution">
    <text evidence="8">The sequence shown here is derived from an EMBL/GenBank/DDBJ whole genome shotgun (WGS) entry which is preliminary data.</text>
</comment>
<sequence length="159" mass="17067">MGEFASVVLVIVLSLLLVSAGIEDARKREIANWKNAAIALLAIPFWIASGLPLWPGIAVQLALALAVLAVFAAAFRFGMMGGGDVKMIAALALWFPFGQLVTMLIVMSLAGGAITLLMLIDKWLRRASVQPEVPYGIAIAIAALLMLREPIFYQFNLNA</sequence>
<evidence type="ECO:0000256" key="6">
    <source>
        <dbReference type="SAM" id="Phobius"/>
    </source>
</evidence>
<reference evidence="8 9" key="1">
    <citation type="submission" date="2016-08" db="EMBL/GenBank/DDBJ databases">
        <title>Draft genome of the agarase producing Sphingomonas sp. MCT13.</title>
        <authorList>
            <person name="D'Andrea M.M."/>
            <person name="Rossolini G.M."/>
            <person name="Thaller M.C."/>
        </authorList>
    </citation>
    <scope>NUCLEOTIDE SEQUENCE [LARGE SCALE GENOMIC DNA]</scope>
    <source>
        <strain evidence="8 9">MCT13</strain>
    </source>
</reference>
<evidence type="ECO:0000313" key="9">
    <source>
        <dbReference type="Proteomes" id="UP000094487"/>
    </source>
</evidence>
<dbReference type="GO" id="GO:0004190">
    <property type="term" value="F:aspartic-type endopeptidase activity"/>
    <property type="evidence" value="ECO:0007669"/>
    <property type="project" value="InterPro"/>
</dbReference>
<keyword evidence="4 6" id="KW-1133">Transmembrane helix</keyword>
<dbReference type="PANTHER" id="PTHR36506">
    <property type="entry name" value="PREFLAGELLIN PEPTIDASE"/>
    <property type="match status" value="1"/>
</dbReference>
<keyword evidence="3 6" id="KW-0812">Transmembrane</keyword>
<feature type="transmembrane region" description="Helical" evidence="6">
    <location>
        <begin position="91"/>
        <end position="120"/>
    </location>
</feature>
<feature type="transmembrane region" description="Helical" evidence="6">
    <location>
        <begin position="36"/>
        <end position="54"/>
    </location>
</feature>
<dbReference type="Pfam" id="PF01478">
    <property type="entry name" value="Peptidase_A24"/>
    <property type="match status" value="1"/>
</dbReference>
<feature type="transmembrane region" description="Helical" evidence="6">
    <location>
        <begin position="61"/>
        <end position="79"/>
    </location>
</feature>
<evidence type="ECO:0000313" key="8">
    <source>
        <dbReference type="EMBL" id="ODP36870.1"/>
    </source>
</evidence>
<keyword evidence="9" id="KW-1185">Reference proteome</keyword>
<dbReference type="InterPro" id="IPR052218">
    <property type="entry name" value="Preflagellin_Peptidase"/>
</dbReference>
<gene>
    <name evidence="8" type="ORF">BFL28_03945</name>
</gene>
<feature type="transmembrane region" description="Helical" evidence="6">
    <location>
        <begin position="132"/>
        <end position="153"/>
    </location>
</feature>
<evidence type="ECO:0000256" key="5">
    <source>
        <dbReference type="ARBA" id="ARBA00023136"/>
    </source>
</evidence>
<dbReference type="InterPro" id="IPR000045">
    <property type="entry name" value="Prepilin_IV_endopep_pep"/>
</dbReference>
<dbReference type="Gene3D" id="1.20.120.1220">
    <property type="match status" value="1"/>
</dbReference>
<proteinExistence type="predicted"/>
<dbReference type="OrthoDB" id="5329005at2"/>
<dbReference type="STRING" id="1888892.BFL28_03945"/>
<name>A0A1E3LVN7_9SPHN</name>
<evidence type="ECO:0000256" key="3">
    <source>
        <dbReference type="ARBA" id="ARBA00022692"/>
    </source>
</evidence>
<dbReference type="EMBL" id="MDDS01000046">
    <property type="protein sequence ID" value="ODP36870.1"/>
    <property type="molecule type" value="Genomic_DNA"/>
</dbReference>
<dbReference type="PANTHER" id="PTHR36506:SF1">
    <property type="entry name" value="PREFLAGELLIN PEPTIDASE"/>
    <property type="match status" value="1"/>
</dbReference>
<dbReference type="GO" id="GO:0005886">
    <property type="term" value="C:plasma membrane"/>
    <property type="evidence" value="ECO:0007669"/>
    <property type="project" value="UniProtKB-SubCell"/>
</dbReference>
<evidence type="ECO:0000259" key="7">
    <source>
        <dbReference type="Pfam" id="PF01478"/>
    </source>
</evidence>
<keyword evidence="2" id="KW-1003">Cell membrane</keyword>
<organism evidence="8 9">
    <name type="scientific">Sphingomonas turrisvirgatae</name>
    <dbReference type="NCBI Taxonomy" id="1888892"/>
    <lineage>
        <taxon>Bacteria</taxon>
        <taxon>Pseudomonadati</taxon>
        <taxon>Pseudomonadota</taxon>
        <taxon>Alphaproteobacteria</taxon>
        <taxon>Sphingomonadales</taxon>
        <taxon>Sphingomonadaceae</taxon>
        <taxon>Sphingomonas</taxon>
    </lineage>
</organism>
<evidence type="ECO:0000256" key="4">
    <source>
        <dbReference type="ARBA" id="ARBA00022989"/>
    </source>
</evidence>
<dbReference type="RefSeq" id="WP_069321363.1">
    <property type="nucleotide sequence ID" value="NZ_MDDS01000046.1"/>
</dbReference>
<dbReference type="Proteomes" id="UP000094487">
    <property type="component" value="Unassembled WGS sequence"/>
</dbReference>